<evidence type="ECO:0000313" key="1">
    <source>
        <dbReference type="Proteomes" id="UP000036681"/>
    </source>
</evidence>
<dbReference type="WBParaSite" id="ALUE_0000415901-mRNA-1">
    <property type="protein sequence ID" value="ALUE_0000415901-mRNA-1"/>
    <property type="gene ID" value="ALUE_0000415901"/>
</dbReference>
<dbReference type="Proteomes" id="UP000036681">
    <property type="component" value="Unplaced"/>
</dbReference>
<keyword evidence="1" id="KW-1185">Reference proteome</keyword>
<accession>A0A0M3HQ57</accession>
<evidence type="ECO:0000313" key="2">
    <source>
        <dbReference type="WBParaSite" id="ALUE_0000415901-mRNA-1"/>
    </source>
</evidence>
<reference evidence="2" key="1">
    <citation type="submission" date="2017-02" db="UniProtKB">
        <authorList>
            <consortium name="WormBaseParasite"/>
        </authorList>
    </citation>
    <scope>IDENTIFICATION</scope>
</reference>
<name>A0A0M3HQ57_ASCLU</name>
<organism evidence="1 2">
    <name type="scientific">Ascaris lumbricoides</name>
    <name type="common">Giant roundworm</name>
    <dbReference type="NCBI Taxonomy" id="6252"/>
    <lineage>
        <taxon>Eukaryota</taxon>
        <taxon>Metazoa</taxon>
        <taxon>Ecdysozoa</taxon>
        <taxon>Nematoda</taxon>
        <taxon>Chromadorea</taxon>
        <taxon>Rhabditida</taxon>
        <taxon>Spirurina</taxon>
        <taxon>Ascaridomorpha</taxon>
        <taxon>Ascaridoidea</taxon>
        <taxon>Ascarididae</taxon>
        <taxon>Ascaris</taxon>
    </lineage>
</organism>
<dbReference type="AlphaFoldDB" id="A0A0M3HQ57"/>
<sequence>LLKVGFTFSVAKTQVKCKGSVLQRVQCEVVEESFDCRKELPQTFWRSLQQSKRHEKKEVCDGSRIDCHEIRIEGPRI</sequence>
<protein>
    <submittedName>
        <fullName evidence="2">SCY domain-containing protein</fullName>
    </submittedName>
</protein>
<proteinExistence type="predicted"/>